<dbReference type="AlphaFoldDB" id="A0A3B0VAX7"/>
<dbReference type="EMBL" id="UOEW01000182">
    <property type="protein sequence ID" value="VAW37880.1"/>
    <property type="molecule type" value="Genomic_DNA"/>
</dbReference>
<proteinExistence type="predicted"/>
<name>A0A3B0VAX7_9ZZZZ</name>
<reference evidence="1" key="1">
    <citation type="submission" date="2018-06" db="EMBL/GenBank/DDBJ databases">
        <authorList>
            <person name="Zhirakovskaya E."/>
        </authorList>
    </citation>
    <scope>NUCLEOTIDE SEQUENCE</scope>
</reference>
<sequence>MQSMKEIKPIVDPAFLRDSDYSYVNYNEKELASVLCFALSRRSEDLILHQQRIELYARNNNKNLLFSAMVDLFTILENKGTDYKKRILDKYRSLISTRQALILTRALTTSLLTTASIRDLRESILNIGLQGELLSSKHCC</sequence>
<protein>
    <submittedName>
        <fullName evidence="1">Uncharacterized protein</fullName>
    </submittedName>
</protein>
<gene>
    <name evidence="1" type="ORF">MNBD_GAMMA01-1894</name>
</gene>
<accession>A0A3B0VAX7</accession>
<evidence type="ECO:0000313" key="1">
    <source>
        <dbReference type="EMBL" id="VAW37880.1"/>
    </source>
</evidence>
<organism evidence="1">
    <name type="scientific">hydrothermal vent metagenome</name>
    <dbReference type="NCBI Taxonomy" id="652676"/>
    <lineage>
        <taxon>unclassified sequences</taxon>
        <taxon>metagenomes</taxon>
        <taxon>ecological metagenomes</taxon>
    </lineage>
</organism>